<protein>
    <submittedName>
        <fullName evidence="1">SRPBCC family protein</fullName>
    </submittedName>
</protein>
<evidence type="ECO:0000313" key="1">
    <source>
        <dbReference type="EMBL" id="GAA1259486.1"/>
    </source>
</evidence>
<dbReference type="Gene3D" id="3.30.530.20">
    <property type="match status" value="1"/>
</dbReference>
<dbReference type="RefSeq" id="WP_344444897.1">
    <property type="nucleotide sequence ID" value="NZ_BAAALF010000134.1"/>
</dbReference>
<proteinExistence type="predicted"/>
<comment type="caution">
    <text evidence="1">The sequence shown here is derived from an EMBL/GenBank/DDBJ whole genome shotgun (WGS) entry which is preliminary data.</text>
</comment>
<evidence type="ECO:0000313" key="2">
    <source>
        <dbReference type="Proteomes" id="UP001500037"/>
    </source>
</evidence>
<keyword evidence="2" id="KW-1185">Reference proteome</keyword>
<accession>A0ABP4HCW5</accession>
<dbReference type="SUPFAM" id="SSF55961">
    <property type="entry name" value="Bet v1-like"/>
    <property type="match status" value="1"/>
</dbReference>
<dbReference type="InterPro" id="IPR023393">
    <property type="entry name" value="START-like_dom_sf"/>
</dbReference>
<dbReference type="Proteomes" id="UP001500037">
    <property type="component" value="Unassembled WGS sequence"/>
</dbReference>
<gene>
    <name evidence="1" type="ORF">GCM10009665_56930</name>
</gene>
<sequence length="139" mass="14897">MESWEAASMASESKHISERINRTATEVYAYASDPTNLPHWASGLGSSVEQVDGRWFAQSPLGRVGIDFAPHNDYGVLDHDVTLPGGAVVHNPMRVLADGPGSEVVFTLRRMPGMSDEDYARDAATVAADLAALKALLEG</sequence>
<reference evidence="2" key="1">
    <citation type="journal article" date="2019" name="Int. J. Syst. Evol. Microbiol.">
        <title>The Global Catalogue of Microorganisms (GCM) 10K type strain sequencing project: providing services to taxonomists for standard genome sequencing and annotation.</title>
        <authorList>
            <consortium name="The Broad Institute Genomics Platform"/>
            <consortium name="The Broad Institute Genome Sequencing Center for Infectious Disease"/>
            <person name="Wu L."/>
            <person name="Ma J."/>
        </authorList>
    </citation>
    <scope>NUCLEOTIDE SEQUENCE [LARGE SCALE GENOMIC DNA]</scope>
    <source>
        <strain evidence="2">JCM 13004</strain>
    </source>
</reference>
<name>A0ABP4HCW5_9ACTN</name>
<dbReference type="EMBL" id="BAAALF010000134">
    <property type="protein sequence ID" value="GAA1259486.1"/>
    <property type="molecule type" value="Genomic_DNA"/>
</dbReference>
<organism evidence="1 2">
    <name type="scientific">Kitasatospora nipponensis</name>
    <dbReference type="NCBI Taxonomy" id="258049"/>
    <lineage>
        <taxon>Bacteria</taxon>
        <taxon>Bacillati</taxon>
        <taxon>Actinomycetota</taxon>
        <taxon>Actinomycetes</taxon>
        <taxon>Kitasatosporales</taxon>
        <taxon>Streptomycetaceae</taxon>
        <taxon>Kitasatospora</taxon>
    </lineage>
</organism>